<dbReference type="InterPro" id="IPR029057">
    <property type="entry name" value="PRTase-like"/>
</dbReference>
<dbReference type="GeneID" id="67279585"/>
<dbReference type="Pfam" id="PF14681">
    <property type="entry name" value="UPRTase"/>
    <property type="match status" value="1"/>
</dbReference>
<evidence type="ECO:0000313" key="2">
    <source>
        <dbReference type="EMBL" id="QSD57203.1"/>
    </source>
</evidence>
<protein>
    <submittedName>
        <fullName evidence="2">Uracil phosphoribosyltransferase</fullName>
    </submittedName>
</protein>
<dbReference type="SUPFAM" id="SSF53271">
    <property type="entry name" value="PRTase-like"/>
    <property type="match status" value="1"/>
</dbReference>
<reference evidence="2" key="1">
    <citation type="submission" date="2020-11" db="EMBL/GenBank/DDBJ databases">
        <authorList>
            <person name="Paiano M.O."/>
        </authorList>
    </citation>
    <scope>NUCLEOTIDE SEQUENCE</scope>
</reference>
<dbReference type="Gene3D" id="3.40.50.2020">
    <property type="match status" value="1"/>
</dbReference>
<organism evidence="2">
    <name type="scientific">Chondria tumulosa</name>
    <dbReference type="NCBI Taxonomy" id="2740715"/>
    <lineage>
        <taxon>Eukaryota</taxon>
        <taxon>Rhodophyta</taxon>
        <taxon>Florideophyceae</taxon>
        <taxon>Rhodymeniophycidae</taxon>
        <taxon>Ceramiales</taxon>
        <taxon>Rhodomelaceae</taxon>
        <taxon>Chondrieae</taxon>
        <taxon>Chondria</taxon>
    </lineage>
</organism>
<gene>
    <name evidence="2" type="primary">upp</name>
</gene>
<sequence>MQLNIYNISHPIIKLLSNVIKENKKNEIISSYYYKNLGLLLMYEILRKHITIKKIYIKSIYSIKLINLTNQKRKYIIVTNLLYNYEMLQDIKILLPDIDIININCEQINKSKVKINDTIIKKIEIFILEKELKNINILEVIKYFISHYNISINHISIISIISYENILNELSKKYPKLKVYTTEISYRKNTF</sequence>
<dbReference type="RefSeq" id="YP_010171062.1">
    <property type="nucleotide sequence ID" value="NC_057618.1"/>
</dbReference>
<accession>A0A896ST82</accession>
<keyword evidence="2" id="KW-0934">Plastid</keyword>
<name>A0A896ST82_9FLOR</name>
<dbReference type="GO" id="GO:0016757">
    <property type="term" value="F:glycosyltransferase activity"/>
    <property type="evidence" value="ECO:0007669"/>
    <property type="project" value="UniProtKB-KW"/>
</dbReference>
<dbReference type="InterPro" id="IPR000836">
    <property type="entry name" value="PRTase_dom"/>
</dbReference>
<keyword evidence="2" id="KW-0150">Chloroplast</keyword>
<evidence type="ECO:0000259" key="1">
    <source>
        <dbReference type="Pfam" id="PF14681"/>
    </source>
</evidence>
<keyword evidence="2" id="KW-0808">Transferase</keyword>
<feature type="domain" description="Phosphoribosyltransferase" evidence="1">
    <location>
        <begin position="9"/>
        <end position="185"/>
    </location>
</feature>
<dbReference type="EMBL" id="MW309501">
    <property type="protein sequence ID" value="QSD57203.1"/>
    <property type="molecule type" value="Genomic_DNA"/>
</dbReference>
<dbReference type="AlphaFoldDB" id="A0A896ST82"/>
<keyword evidence="2" id="KW-0328">Glycosyltransferase</keyword>
<geneLocation type="chloroplast" evidence="2"/>
<proteinExistence type="predicted"/>